<feature type="compositionally biased region" description="Basic and acidic residues" evidence="1">
    <location>
        <begin position="7"/>
        <end position="20"/>
    </location>
</feature>
<dbReference type="Pfam" id="PF24596">
    <property type="entry name" value="DUF7620"/>
    <property type="match status" value="1"/>
</dbReference>
<dbReference type="EMBL" id="JAGEPF010000016">
    <property type="protein sequence ID" value="MBO2461198.1"/>
    <property type="molecule type" value="Genomic_DNA"/>
</dbReference>
<proteinExistence type="predicted"/>
<organism evidence="2 3">
    <name type="scientific">Actinomadura violacea</name>
    <dbReference type="NCBI Taxonomy" id="2819934"/>
    <lineage>
        <taxon>Bacteria</taxon>
        <taxon>Bacillati</taxon>
        <taxon>Actinomycetota</taxon>
        <taxon>Actinomycetes</taxon>
        <taxon>Streptosporangiales</taxon>
        <taxon>Thermomonosporaceae</taxon>
        <taxon>Actinomadura</taxon>
    </lineage>
</organism>
<gene>
    <name evidence="2" type="ORF">J4709_26800</name>
</gene>
<dbReference type="InterPro" id="IPR056037">
    <property type="entry name" value="DUF7620"/>
</dbReference>
<dbReference type="RefSeq" id="WP_208244559.1">
    <property type="nucleotide sequence ID" value="NZ_JAGEPF010000016.1"/>
</dbReference>
<keyword evidence="3" id="KW-1185">Reference proteome</keyword>
<reference evidence="2 3" key="1">
    <citation type="submission" date="2021-03" db="EMBL/GenBank/DDBJ databases">
        <title>Actinomadura violae sp. nov., isolated from lichen in Thailand.</title>
        <authorList>
            <person name="Kanchanasin P."/>
            <person name="Saeng-In P."/>
            <person name="Phongsopitanun W."/>
            <person name="Yuki M."/>
            <person name="Kudo T."/>
            <person name="Ohkuma M."/>
            <person name="Tanasupawat S."/>
        </authorList>
    </citation>
    <scope>NUCLEOTIDE SEQUENCE [LARGE SCALE GENOMIC DNA]</scope>
    <source>
        <strain evidence="2 3">LCR2-06</strain>
    </source>
</reference>
<accession>A0ABS3RY25</accession>
<evidence type="ECO:0000313" key="2">
    <source>
        <dbReference type="EMBL" id="MBO2461198.1"/>
    </source>
</evidence>
<name>A0ABS3RY25_9ACTN</name>
<evidence type="ECO:0000313" key="3">
    <source>
        <dbReference type="Proteomes" id="UP000680206"/>
    </source>
</evidence>
<sequence>MRWPWKQRPDEGERSRADEALERTAERLEETRRRDEAGHRLAERIRDIRQRNHLSEAIERAFEEGRR</sequence>
<evidence type="ECO:0000256" key="1">
    <source>
        <dbReference type="SAM" id="MobiDB-lite"/>
    </source>
</evidence>
<comment type="caution">
    <text evidence="2">The sequence shown here is derived from an EMBL/GenBank/DDBJ whole genome shotgun (WGS) entry which is preliminary data.</text>
</comment>
<protein>
    <submittedName>
        <fullName evidence="2">Uncharacterized protein</fullName>
    </submittedName>
</protein>
<dbReference type="Proteomes" id="UP000680206">
    <property type="component" value="Unassembled WGS sequence"/>
</dbReference>
<feature type="region of interest" description="Disordered" evidence="1">
    <location>
        <begin position="1"/>
        <end position="20"/>
    </location>
</feature>